<evidence type="ECO:0000313" key="2">
    <source>
        <dbReference type="EMBL" id="BBA99241.1"/>
    </source>
</evidence>
<dbReference type="KEGG" id="arev:RVR_5780"/>
<reference evidence="2 3" key="2">
    <citation type="journal article" date="2011" name="J. Antibiot.">
        <title>Furaquinocins I and J: novel polyketide isoprenoid hybrid compounds from Streptomyces reveromyceticus SN-593.</title>
        <authorList>
            <person name="Panthee S."/>
            <person name="Takahashi S."/>
            <person name="Takagi H."/>
            <person name="Nogawa T."/>
            <person name="Oowada E."/>
            <person name="Uramoto M."/>
            <person name="Osada H."/>
        </authorList>
    </citation>
    <scope>NUCLEOTIDE SEQUENCE [LARGE SCALE GENOMIC DNA]</scope>
    <source>
        <strain evidence="2 3">SN-593</strain>
    </source>
</reference>
<dbReference type="AlphaFoldDB" id="A0A7U3UV89"/>
<dbReference type="RefSeq" id="WP_237404872.1">
    <property type="nucleotide sequence ID" value="NZ_AP018365.1"/>
</dbReference>
<keyword evidence="3" id="KW-1185">Reference proteome</keyword>
<name>A0A7U3UV89_9ACTN</name>
<proteinExistence type="predicted"/>
<organism evidence="2 3">
    <name type="scientific">Actinacidiphila reveromycinica</name>
    <dbReference type="NCBI Taxonomy" id="659352"/>
    <lineage>
        <taxon>Bacteria</taxon>
        <taxon>Bacillati</taxon>
        <taxon>Actinomycetota</taxon>
        <taxon>Actinomycetes</taxon>
        <taxon>Kitasatosporales</taxon>
        <taxon>Streptomycetaceae</taxon>
        <taxon>Actinacidiphila</taxon>
    </lineage>
</organism>
<protein>
    <submittedName>
        <fullName evidence="2">Uncharacterized protein</fullName>
    </submittedName>
</protein>
<accession>A0A7U3UV89</accession>
<feature type="region of interest" description="Disordered" evidence="1">
    <location>
        <begin position="51"/>
        <end position="83"/>
    </location>
</feature>
<evidence type="ECO:0000313" key="3">
    <source>
        <dbReference type="Proteomes" id="UP000595703"/>
    </source>
</evidence>
<gene>
    <name evidence="2" type="ORF">RVR_5780</name>
</gene>
<reference evidence="2 3" key="4">
    <citation type="journal article" date="2020" name="Sci. Rep.">
        <title>beta-carboline chemical signals induce reveromycin production through a LuxR family regulator in Streptomyces sp. SN-593.</title>
        <authorList>
            <person name="Panthee S."/>
            <person name="Kito N."/>
            <person name="Hayashi T."/>
            <person name="Shimizu T."/>
            <person name="Ishikawa J."/>
            <person name="Hamamoto H."/>
            <person name="Osada H."/>
            <person name="Takahashi S."/>
        </authorList>
    </citation>
    <scope>NUCLEOTIDE SEQUENCE [LARGE SCALE GENOMIC DNA]</scope>
    <source>
        <strain evidence="2 3">SN-593</strain>
    </source>
</reference>
<sequence length="83" mass="9054">MSEPTTTAAGDDTPAARPEIRPTDGSCSHWIGAELRYCRVVDGVRHYLPGMRCPNHTPARLKGQPEPPEMPGWGPGSRKEMQG</sequence>
<feature type="compositionally biased region" description="Low complexity" evidence="1">
    <location>
        <begin position="1"/>
        <end position="16"/>
    </location>
</feature>
<reference evidence="2 3" key="3">
    <citation type="journal article" date="2011" name="Nat. Chem. Biol.">
        <title>Reveromycin A biosynthesis uses RevG and RevJ for stereospecific spiroacetal formation.</title>
        <authorList>
            <person name="Takahashi S."/>
            <person name="Toyoda A."/>
            <person name="Sekiyama Y."/>
            <person name="Takagi H."/>
            <person name="Nogawa T."/>
            <person name="Uramoto M."/>
            <person name="Suzuki R."/>
            <person name="Koshino H."/>
            <person name="Kumano T."/>
            <person name="Panthee S."/>
            <person name="Dairi T."/>
            <person name="Ishikawa J."/>
            <person name="Ikeda H."/>
            <person name="Sakaki Y."/>
            <person name="Osada H."/>
        </authorList>
    </citation>
    <scope>NUCLEOTIDE SEQUENCE [LARGE SCALE GENOMIC DNA]</scope>
    <source>
        <strain evidence="2 3">SN-593</strain>
    </source>
</reference>
<dbReference type="Proteomes" id="UP000595703">
    <property type="component" value="Chromosome"/>
</dbReference>
<feature type="region of interest" description="Disordered" evidence="1">
    <location>
        <begin position="1"/>
        <end position="24"/>
    </location>
</feature>
<dbReference type="EMBL" id="AP018365">
    <property type="protein sequence ID" value="BBA99241.1"/>
    <property type="molecule type" value="Genomic_DNA"/>
</dbReference>
<evidence type="ECO:0000256" key="1">
    <source>
        <dbReference type="SAM" id="MobiDB-lite"/>
    </source>
</evidence>
<reference evidence="2 3" key="1">
    <citation type="journal article" date="2010" name="J. Bacteriol.">
        <title>Biochemical characterization of a novel indole prenyltransferase from Streptomyces sp. SN-593.</title>
        <authorList>
            <person name="Takahashi S."/>
            <person name="Takagi H."/>
            <person name="Toyoda A."/>
            <person name="Uramoto M."/>
            <person name="Nogawa T."/>
            <person name="Ueki M."/>
            <person name="Sakaki Y."/>
            <person name="Osada H."/>
        </authorList>
    </citation>
    <scope>NUCLEOTIDE SEQUENCE [LARGE SCALE GENOMIC DNA]</scope>
    <source>
        <strain evidence="2 3">SN-593</strain>
    </source>
</reference>